<protein>
    <submittedName>
        <fullName evidence="3">Uncharacterized protein</fullName>
    </submittedName>
</protein>
<evidence type="ECO:0000256" key="1">
    <source>
        <dbReference type="SAM" id="Phobius"/>
    </source>
</evidence>
<dbReference type="EMBL" id="DAAVQD010000021">
    <property type="protein sequence ID" value="HAF6120467.1"/>
    <property type="molecule type" value="Genomic_DNA"/>
</dbReference>
<keyword evidence="1" id="KW-0472">Membrane</keyword>
<evidence type="ECO:0000313" key="4">
    <source>
        <dbReference type="EMBL" id="HAF4788885.1"/>
    </source>
</evidence>
<feature type="transmembrane region" description="Helical" evidence="1">
    <location>
        <begin position="26"/>
        <end position="46"/>
    </location>
</feature>
<dbReference type="EMBL" id="DAAVIB010000020">
    <property type="protein sequence ID" value="HAF4888916.1"/>
    <property type="molecule type" value="Genomic_DNA"/>
</dbReference>
<accession>A0A747HV61</accession>
<evidence type="ECO:0000313" key="2">
    <source>
        <dbReference type="EMBL" id="HAF1519716.1"/>
    </source>
</evidence>
<keyword evidence="1" id="KW-0812">Transmembrane</keyword>
<dbReference type="AlphaFoldDB" id="A0A747HV61"/>
<sequence>MTGLRQWKGEPLTGNLRLLQQRLRKLGRWLLFAVAVAEMVILVWLVSVMRG</sequence>
<organism evidence="3">
    <name type="scientific">Salmonella enterica</name>
    <name type="common">Salmonella choleraesuis</name>
    <dbReference type="NCBI Taxonomy" id="28901"/>
    <lineage>
        <taxon>Bacteria</taxon>
        <taxon>Pseudomonadati</taxon>
        <taxon>Pseudomonadota</taxon>
        <taxon>Gammaproteobacteria</taxon>
        <taxon>Enterobacterales</taxon>
        <taxon>Enterobacteriaceae</taxon>
        <taxon>Salmonella</taxon>
    </lineage>
</organism>
<evidence type="ECO:0000313" key="3">
    <source>
        <dbReference type="EMBL" id="HAF4428927.1"/>
    </source>
</evidence>
<dbReference type="EMBL" id="DAAVEW010000022">
    <property type="protein sequence ID" value="HAF4428927.1"/>
    <property type="molecule type" value="Genomic_DNA"/>
</dbReference>
<evidence type="ECO:0000313" key="5">
    <source>
        <dbReference type="EMBL" id="HAF4888916.1"/>
    </source>
</evidence>
<dbReference type="EMBL" id="DAAVDI010000017">
    <property type="protein sequence ID" value="HAF4788885.1"/>
    <property type="molecule type" value="Genomic_DNA"/>
</dbReference>
<dbReference type="EMBL" id="DAAUKD010000028">
    <property type="protein sequence ID" value="HAF1519716.1"/>
    <property type="molecule type" value="Genomic_DNA"/>
</dbReference>
<comment type="caution">
    <text evidence="3">The sequence shown here is derived from an EMBL/GenBank/DDBJ whole genome shotgun (WGS) entry which is preliminary data.</text>
</comment>
<evidence type="ECO:0000313" key="6">
    <source>
        <dbReference type="EMBL" id="HAF6120467.1"/>
    </source>
</evidence>
<proteinExistence type="predicted"/>
<reference evidence="3" key="2">
    <citation type="submission" date="2020-02" db="EMBL/GenBank/DDBJ databases">
        <authorList>
            <consortium name="NCBI Pathogen Detection Project"/>
        </authorList>
    </citation>
    <scope>NUCLEOTIDE SEQUENCE</scope>
    <source>
        <strain evidence="2">MA.CK_05/00001338</strain>
        <strain evidence="6">MA.CK_93/00004333</strain>
        <strain evidence="8">MA.CK_95/00013329</strain>
        <strain evidence="5">MA.CK_97/00002355</strain>
        <strain evidence="3">MA.CK_99/00002863-2</strain>
        <strain evidence="7">MA.CK_99/00005427</strain>
        <strain evidence="4">MA.NL_D32</strain>
    </source>
</reference>
<evidence type="ECO:0000313" key="7">
    <source>
        <dbReference type="EMBL" id="HAF6143008.1"/>
    </source>
</evidence>
<keyword evidence="1" id="KW-1133">Transmembrane helix</keyword>
<name>A0A747HV61_SALER</name>
<dbReference type="EMBL" id="DAAXUE010000016">
    <property type="protein sequence ID" value="HAG2586855.1"/>
    <property type="molecule type" value="Genomic_DNA"/>
</dbReference>
<reference evidence="3" key="1">
    <citation type="journal article" date="2018" name="Genome Biol.">
        <title>SKESA: strategic k-mer extension for scrupulous assemblies.</title>
        <authorList>
            <person name="Souvorov A."/>
            <person name="Agarwala R."/>
            <person name="Lipman D.J."/>
        </authorList>
    </citation>
    <scope>NUCLEOTIDE SEQUENCE</scope>
    <source>
        <strain evidence="2">MA.CK_05/00001338</strain>
        <strain evidence="6">MA.CK_93/00004333</strain>
        <strain evidence="8">MA.CK_95/00013329</strain>
        <strain evidence="5">MA.CK_97/00002355</strain>
        <strain evidence="3">MA.CK_99/00002863-2</strain>
        <strain evidence="7">MA.CK_99/00005427</strain>
        <strain evidence="4">MA.NL_D32</strain>
    </source>
</reference>
<dbReference type="EMBL" id="DAAVQR010000013">
    <property type="protein sequence ID" value="HAF6143008.1"/>
    <property type="molecule type" value="Genomic_DNA"/>
</dbReference>
<evidence type="ECO:0000313" key="8">
    <source>
        <dbReference type="EMBL" id="HAG2586855.1"/>
    </source>
</evidence>
<gene>
    <name evidence="4" type="ORF">G8L03_004562</name>
    <name evidence="3" type="ORF">G8L30_003660</name>
    <name evidence="2" type="ORF">G8L55_004830</name>
    <name evidence="5" type="ORF">G8O03_004367</name>
    <name evidence="8" type="ORF">G8W63_004216</name>
    <name evidence="7" type="ORF">G9B32_004355</name>
    <name evidence="6" type="ORF">G9F15_004546</name>
</gene>